<dbReference type="Proteomes" id="UP000265000">
    <property type="component" value="Unplaced"/>
</dbReference>
<reference evidence="2" key="2">
    <citation type="submission" date="2025-09" db="UniProtKB">
        <authorList>
            <consortium name="Ensembl"/>
        </authorList>
    </citation>
    <scope>IDENTIFICATION</scope>
</reference>
<dbReference type="Ensembl" id="ENSFHET00000012471.1">
    <property type="protein sequence ID" value="ENSFHEP00000022597.1"/>
    <property type="gene ID" value="ENSFHEG00000003073.1"/>
</dbReference>
<reference evidence="2" key="1">
    <citation type="submission" date="2025-08" db="UniProtKB">
        <authorList>
            <consortium name="Ensembl"/>
        </authorList>
    </citation>
    <scope>IDENTIFICATION</scope>
</reference>
<name>A0A3Q2Q927_FUNHE</name>
<protein>
    <submittedName>
        <fullName evidence="2">Uncharacterized protein</fullName>
    </submittedName>
</protein>
<dbReference type="AlphaFoldDB" id="A0A3Q2Q927"/>
<evidence type="ECO:0000313" key="3">
    <source>
        <dbReference type="Proteomes" id="UP000265000"/>
    </source>
</evidence>
<keyword evidence="3" id="KW-1185">Reference proteome</keyword>
<feature type="region of interest" description="Disordered" evidence="1">
    <location>
        <begin position="1"/>
        <end position="43"/>
    </location>
</feature>
<evidence type="ECO:0000313" key="2">
    <source>
        <dbReference type="Ensembl" id="ENSFHEP00000022597.1"/>
    </source>
</evidence>
<sequence length="43" mass="4848">IHLIREPARRLVATMGDQETETQEENPLLTRETTGQEKAGQSI</sequence>
<accession>A0A3Q2Q927</accession>
<organism evidence="2 3">
    <name type="scientific">Fundulus heteroclitus</name>
    <name type="common">Killifish</name>
    <name type="synonym">Mummichog</name>
    <dbReference type="NCBI Taxonomy" id="8078"/>
    <lineage>
        <taxon>Eukaryota</taxon>
        <taxon>Metazoa</taxon>
        <taxon>Chordata</taxon>
        <taxon>Craniata</taxon>
        <taxon>Vertebrata</taxon>
        <taxon>Euteleostomi</taxon>
        <taxon>Actinopterygii</taxon>
        <taxon>Neopterygii</taxon>
        <taxon>Teleostei</taxon>
        <taxon>Neoteleostei</taxon>
        <taxon>Acanthomorphata</taxon>
        <taxon>Ovalentaria</taxon>
        <taxon>Atherinomorphae</taxon>
        <taxon>Cyprinodontiformes</taxon>
        <taxon>Fundulidae</taxon>
        <taxon>Fundulus</taxon>
    </lineage>
</organism>
<evidence type="ECO:0000256" key="1">
    <source>
        <dbReference type="SAM" id="MobiDB-lite"/>
    </source>
</evidence>
<proteinExistence type="predicted"/>